<dbReference type="PANTHER" id="PTHR10974:SF1">
    <property type="entry name" value="FI08016P-RELATED"/>
    <property type="match status" value="1"/>
</dbReference>
<protein>
    <submittedName>
        <fullName evidence="1">Uncharacterized protein LOC113685582</fullName>
    </submittedName>
</protein>
<sequence length="657" mass="75514">MHQLTKHSCTAKVEVVSINQNSFRDFISKKRNVEATPYKMKHVTDENKILQFFVPHQVKRFKHGKNYCAPPIEGYVMNTTSGNGTCRIPKLDPFHPHAMKLVEDLSDPLRCETEQRATLSGGVLNITGTDVAYAVYRSIVRPESNDFSFLMGDPIAINSHNFPVPHEYIELTSILTDQKVLKEYLMQVVPRKEIISRPSPASELDLNILIIGIDSISNGHAQRKLPKSYNYIRNILEGYMFMGHSVVGDGTTEQLAAFLTGQGEQEYAESRRGEPNAKPVDNWNWIFKKAKAHGYVTSFCEDSPGIGTFQYRLLGFQDPPTDYYPRAFFLAAEESYSNKNPHCYGSEKIYNYHLNLATKIFEQYPERKKFIFHFPGEISHDSFNAVQLIDKDLLQFLTKFNTKGYLNNTLLILLGDHGWRYGDFRQTVQGKLEERLPLFSMTFPKWFKQKYPTVAKNLRTNTKRLTSWFDLYATFNHLLEYPNKPRNLKHGMSLLSKIPVERSCKDSSIPPHWCPCVQWSAVDHKHEHSQQAALTAINHINDLIFHEPLGAERCSELRLLKLIRAEVEIPTTQVLRFSQSGKDGYEPEYSSDKIQPKDSCSYQVTFITLPNHGVFEASVHYVYGRFLVKGSVSRINKYGDQPKCIANLLPHLRKYCY</sequence>
<dbReference type="EMBL" id="CACRXK020002302">
    <property type="protein sequence ID" value="CAB3993650.1"/>
    <property type="molecule type" value="Genomic_DNA"/>
</dbReference>
<dbReference type="OrthoDB" id="413313at2759"/>
<name>A0A7D9DVC8_PARCT</name>
<dbReference type="FunFam" id="3.40.720.10:FF:000017">
    <property type="entry name" value="Predicted protein"/>
    <property type="match status" value="1"/>
</dbReference>
<comment type="caution">
    <text evidence="1">The sequence shown here is derived from an EMBL/GenBank/DDBJ whole genome shotgun (WGS) entry which is preliminary data.</text>
</comment>
<organism evidence="1 2">
    <name type="scientific">Paramuricea clavata</name>
    <name type="common">Red gorgonian</name>
    <name type="synonym">Violescent sea-whip</name>
    <dbReference type="NCBI Taxonomy" id="317549"/>
    <lineage>
        <taxon>Eukaryota</taxon>
        <taxon>Metazoa</taxon>
        <taxon>Cnidaria</taxon>
        <taxon>Anthozoa</taxon>
        <taxon>Octocorallia</taxon>
        <taxon>Malacalcyonacea</taxon>
        <taxon>Plexauridae</taxon>
        <taxon>Paramuricea</taxon>
    </lineage>
</organism>
<dbReference type="CDD" id="cd16021">
    <property type="entry name" value="ALP_like"/>
    <property type="match status" value="1"/>
</dbReference>
<dbReference type="Proteomes" id="UP001152795">
    <property type="component" value="Unassembled WGS sequence"/>
</dbReference>
<dbReference type="Pfam" id="PF02995">
    <property type="entry name" value="DUF229"/>
    <property type="match status" value="1"/>
</dbReference>
<reference evidence="1" key="1">
    <citation type="submission" date="2020-04" db="EMBL/GenBank/DDBJ databases">
        <authorList>
            <person name="Alioto T."/>
            <person name="Alioto T."/>
            <person name="Gomez Garrido J."/>
        </authorList>
    </citation>
    <scope>NUCLEOTIDE SEQUENCE</scope>
    <source>
        <strain evidence="1">A484AB</strain>
    </source>
</reference>
<proteinExistence type="predicted"/>
<evidence type="ECO:0000313" key="2">
    <source>
        <dbReference type="Proteomes" id="UP001152795"/>
    </source>
</evidence>
<dbReference type="Gene3D" id="3.40.720.10">
    <property type="entry name" value="Alkaline Phosphatase, subunit A"/>
    <property type="match status" value="1"/>
</dbReference>
<dbReference type="GO" id="GO:0005615">
    <property type="term" value="C:extracellular space"/>
    <property type="evidence" value="ECO:0007669"/>
    <property type="project" value="TreeGrafter"/>
</dbReference>
<feature type="non-terminal residue" evidence="1">
    <location>
        <position position="657"/>
    </location>
</feature>
<dbReference type="InterPro" id="IPR004245">
    <property type="entry name" value="DUF229"/>
</dbReference>
<keyword evidence="2" id="KW-1185">Reference proteome</keyword>
<dbReference type="SUPFAM" id="SSF53649">
    <property type="entry name" value="Alkaline phosphatase-like"/>
    <property type="match status" value="1"/>
</dbReference>
<dbReference type="AlphaFoldDB" id="A0A7D9DVC8"/>
<accession>A0A7D9DVC8</accession>
<gene>
    <name evidence="1" type="ORF">PACLA_8A017160</name>
</gene>
<dbReference type="InterPro" id="IPR017850">
    <property type="entry name" value="Alkaline_phosphatase_core_sf"/>
</dbReference>
<dbReference type="PANTHER" id="PTHR10974">
    <property type="entry name" value="FI08016P-RELATED"/>
    <property type="match status" value="1"/>
</dbReference>
<evidence type="ECO:0000313" key="1">
    <source>
        <dbReference type="EMBL" id="CAB3993650.1"/>
    </source>
</evidence>